<comment type="cofactor">
    <cofactor evidence="8">
        <name>Mg(2+)</name>
        <dbReference type="ChEBI" id="CHEBI:18420"/>
    </cofactor>
</comment>
<dbReference type="EMBL" id="VDCQ01000071">
    <property type="protein sequence ID" value="TNJ61858.1"/>
    <property type="molecule type" value="Genomic_DNA"/>
</dbReference>
<comment type="caution">
    <text evidence="8">Lacks conserved residue(s) required for the propagation of feature annotation.</text>
</comment>
<protein>
    <recommendedName>
        <fullName evidence="8">Probable molybdenum cofactor guanylyltransferase</fullName>
        <shortName evidence="8">MoCo guanylyltransferase</shortName>
        <ecNumber evidence="8">2.7.7.77</ecNumber>
    </recommendedName>
    <alternativeName>
        <fullName evidence="8">GTP:molybdopterin guanylyltransferase</fullName>
    </alternativeName>
    <alternativeName>
        <fullName evidence="8">Mo-MPT guanylyltransferase</fullName>
    </alternativeName>
    <alternativeName>
        <fullName evidence="8">Molybdopterin guanylyltransferase</fullName>
    </alternativeName>
    <alternativeName>
        <fullName evidence="8">Molybdopterin-guanine dinucleotide synthase</fullName>
        <shortName evidence="8">MGD synthase</shortName>
    </alternativeName>
</protein>
<keyword evidence="11" id="KW-1185">Reference proteome</keyword>
<comment type="caution">
    <text evidence="10">The sequence shown here is derived from an EMBL/GenBank/DDBJ whole genome shotgun (WGS) entry which is preliminary data.</text>
</comment>
<dbReference type="OrthoDB" id="9788394at2"/>
<feature type="binding site" evidence="8">
    <location>
        <begin position="32"/>
        <end position="34"/>
    </location>
    <ligand>
        <name>GTP</name>
        <dbReference type="ChEBI" id="CHEBI:37565"/>
    </ligand>
</feature>
<dbReference type="HAMAP" id="MF_00316">
    <property type="entry name" value="MobA"/>
    <property type="match status" value="1"/>
</dbReference>
<organism evidence="10 11">
    <name type="scientific">Paenibacillus hemerocallicola</name>
    <dbReference type="NCBI Taxonomy" id="1172614"/>
    <lineage>
        <taxon>Bacteria</taxon>
        <taxon>Bacillati</taxon>
        <taxon>Bacillota</taxon>
        <taxon>Bacilli</taxon>
        <taxon>Bacillales</taxon>
        <taxon>Paenibacillaceae</taxon>
        <taxon>Paenibacillus</taxon>
    </lineage>
</organism>
<dbReference type="GO" id="GO:0046872">
    <property type="term" value="F:metal ion binding"/>
    <property type="evidence" value="ECO:0007669"/>
    <property type="project" value="UniProtKB-KW"/>
</dbReference>
<accession>A0A5C4SYI1</accession>
<reference evidence="10 11" key="1">
    <citation type="submission" date="2019-05" db="EMBL/GenBank/DDBJ databases">
        <title>We sequenced the genome of Paenibacillus hemerocallicola KCTC 33185 for further insight into its adaptation and study the phylogeny of Paenibacillus.</title>
        <authorList>
            <person name="Narsing Rao M.P."/>
        </authorList>
    </citation>
    <scope>NUCLEOTIDE SEQUENCE [LARGE SCALE GENOMIC DNA]</scope>
    <source>
        <strain evidence="10 11">KCTC 33185</strain>
    </source>
</reference>
<name>A0A5C4SYI1_9BACL</name>
<feature type="domain" description="MobA-like NTP transferase" evidence="9">
    <location>
        <begin position="29"/>
        <end position="177"/>
    </location>
</feature>
<comment type="domain">
    <text evidence="8">The N-terminal domain determines nucleotide recognition and specific binding, while the C-terminal domain determines the specific binding to the target protein.</text>
</comment>
<dbReference type="SUPFAM" id="SSF53448">
    <property type="entry name" value="Nucleotide-diphospho-sugar transferases"/>
    <property type="match status" value="1"/>
</dbReference>
<keyword evidence="5 8" id="KW-0460">Magnesium</keyword>
<evidence type="ECO:0000256" key="4">
    <source>
        <dbReference type="ARBA" id="ARBA00022741"/>
    </source>
</evidence>
<dbReference type="PANTHER" id="PTHR19136">
    <property type="entry name" value="MOLYBDENUM COFACTOR GUANYLYLTRANSFERASE"/>
    <property type="match status" value="1"/>
</dbReference>
<dbReference type="GO" id="GO:0006777">
    <property type="term" value="P:Mo-molybdopterin cofactor biosynthetic process"/>
    <property type="evidence" value="ECO:0007669"/>
    <property type="project" value="UniProtKB-KW"/>
</dbReference>
<dbReference type="PANTHER" id="PTHR19136:SF81">
    <property type="entry name" value="MOLYBDENUM COFACTOR GUANYLYLTRANSFERASE"/>
    <property type="match status" value="1"/>
</dbReference>
<dbReference type="AlphaFoldDB" id="A0A5C4SYI1"/>
<dbReference type="Pfam" id="PF12804">
    <property type="entry name" value="NTP_transf_3"/>
    <property type="match status" value="1"/>
</dbReference>
<dbReference type="InterPro" id="IPR029044">
    <property type="entry name" value="Nucleotide-diphossugar_trans"/>
</dbReference>
<keyword evidence="10" id="KW-0548">Nucleotidyltransferase</keyword>
<proteinExistence type="inferred from homology"/>
<comment type="catalytic activity">
    <reaction evidence="8">
        <text>Mo-molybdopterin + GTP + H(+) = Mo-molybdopterin guanine dinucleotide + diphosphate</text>
        <dbReference type="Rhea" id="RHEA:34243"/>
        <dbReference type="ChEBI" id="CHEBI:15378"/>
        <dbReference type="ChEBI" id="CHEBI:33019"/>
        <dbReference type="ChEBI" id="CHEBI:37565"/>
        <dbReference type="ChEBI" id="CHEBI:71302"/>
        <dbReference type="ChEBI" id="CHEBI:71310"/>
        <dbReference type="EC" id="2.7.7.77"/>
    </reaction>
</comment>
<evidence type="ECO:0000256" key="5">
    <source>
        <dbReference type="ARBA" id="ARBA00022842"/>
    </source>
</evidence>
<sequence>MSLGDGQSLKWVKSTIHGTGRRNGNMLRGVILAGGENRRMGGKPKALLPIGGEKLIQRQIRLLTPICSEIVVVTNEPGLYVPVVGRSARIITDLDPGKGPLGGMHAAFSLDGDAYTWVVGCDMPFLSSAAADLMLDKAVDMKLDAVVPRLDSRLHPLHAVYRSTCAKAVAELLASETYRVTELLGKIRWEPMPEAEFASKGIDTRFAVNTNTPEEWAAALRMEDGGNVS</sequence>
<dbReference type="Proteomes" id="UP000307943">
    <property type="component" value="Unassembled WGS sequence"/>
</dbReference>
<dbReference type="InterPro" id="IPR025877">
    <property type="entry name" value="MobA-like_NTP_Trfase"/>
</dbReference>
<dbReference type="InterPro" id="IPR013482">
    <property type="entry name" value="Molybde_CF_guanTrfase"/>
</dbReference>
<evidence type="ECO:0000313" key="11">
    <source>
        <dbReference type="Proteomes" id="UP000307943"/>
    </source>
</evidence>
<gene>
    <name evidence="8" type="primary">mobA</name>
    <name evidence="10" type="ORF">FE784_33790</name>
</gene>
<comment type="subcellular location">
    <subcellularLocation>
        <location evidence="8">Cytoplasm</location>
    </subcellularLocation>
</comment>
<dbReference type="Gene3D" id="3.90.550.10">
    <property type="entry name" value="Spore Coat Polysaccharide Biosynthesis Protein SpsA, Chain A"/>
    <property type="match status" value="1"/>
</dbReference>
<dbReference type="GO" id="GO:0005525">
    <property type="term" value="F:GTP binding"/>
    <property type="evidence" value="ECO:0007669"/>
    <property type="project" value="UniProtKB-UniRule"/>
</dbReference>
<dbReference type="GO" id="GO:0005737">
    <property type="term" value="C:cytoplasm"/>
    <property type="evidence" value="ECO:0007669"/>
    <property type="project" value="UniProtKB-SubCell"/>
</dbReference>
<dbReference type="EC" id="2.7.7.77" evidence="8"/>
<feature type="binding site" evidence="8">
    <location>
        <position position="93"/>
    </location>
    <ligand>
        <name>GTP</name>
        <dbReference type="ChEBI" id="CHEBI:37565"/>
    </ligand>
</feature>
<keyword evidence="2 8" id="KW-0808">Transferase</keyword>
<keyword evidence="3 8" id="KW-0479">Metal-binding</keyword>
<evidence type="ECO:0000259" key="9">
    <source>
        <dbReference type="Pfam" id="PF12804"/>
    </source>
</evidence>
<evidence type="ECO:0000256" key="6">
    <source>
        <dbReference type="ARBA" id="ARBA00023134"/>
    </source>
</evidence>
<evidence type="ECO:0000256" key="7">
    <source>
        <dbReference type="ARBA" id="ARBA00023150"/>
    </source>
</evidence>
<feature type="binding site" evidence="8">
    <location>
        <position position="122"/>
    </location>
    <ligand>
        <name>Mg(2+)</name>
        <dbReference type="ChEBI" id="CHEBI:18420"/>
    </ligand>
</feature>
<keyword evidence="7 8" id="KW-0501">Molybdenum cofactor biosynthesis</keyword>
<evidence type="ECO:0000256" key="1">
    <source>
        <dbReference type="ARBA" id="ARBA00022490"/>
    </source>
</evidence>
<dbReference type="GO" id="GO:0061603">
    <property type="term" value="F:molybdenum cofactor guanylyltransferase activity"/>
    <property type="evidence" value="ECO:0007669"/>
    <property type="project" value="UniProtKB-EC"/>
</dbReference>
<evidence type="ECO:0000256" key="2">
    <source>
        <dbReference type="ARBA" id="ARBA00022679"/>
    </source>
</evidence>
<keyword evidence="1 8" id="KW-0963">Cytoplasm</keyword>
<keyword evidence="6 8" id="KW-0342">GTP-binding</keyword>
<evidence type="ECO:0000313" key="10">
    <source>
        <dbReference type="EMBL" id="TNJ61858.1"/>
    </source>
</evidence>
<feature type="binding site" evidence="8">
    <location>
        <position position="122"/>
    </location>
    <ligand>
        <name>GTP</name>
        <dbReference type="ChEBI" id="CHEBI:37565"/>
    </ligand>
</feature>
<keyword evidence="4 8" id="KW-0547">Nucleotide-binding</keyword>
<dbReference type="CDD" id="cd02503">
    <property type="entry name" value="MobA"/>
    <property type="match status" value="1"/>
</dbReference>
<evidence type="ECO:0000256" key="3">
    <source>
        <dbReference type="ARBA" id="ARBA00022723"/>
    </source>
</evidence>
<feature type="binding site" evidence="8">
    <location>
        <position position="45"/>
    </location>
    <ligand>
        <name>GTP</name>
        <dbReference type="ChEBI" id="CHEBI:37565"/>
    </ligand>
</feature>
<comment type="similarity">
    <text evidence="8">Belongs to the MobA family.</text>
</comment>
<comment type="function">
    <text evidence="8">Transfers a GMP moiety from GTP to Mo-molybdopterin (Mo-MPT) cofactor (Moco or molybdenum cofactor) to form Mo-molybdopterin guanine dinucleotide (Mo-MGD) cofactor.</text>
</comment>
<evidence type="ECO:0000256" key="8">
    <source>
        <dbReference type="HAMAP-Rule" id="MF_00316"/>
    </source>
</evidence>